<dbReference type="GO" id="GO:0009247">
    <property type="term" value="P:glycolipid biosynthetic process"/>
    <property type="evidence" value="ECO:0007669"/>
    <property type="project" value="TreeGrafter"/>
</dbReference>
<dbReference type="EMBL" id="CAIZ01000090">
    <property type="protein sequence ID" value="CCH69576.1"/>
    <property type="molecule type" value="Genomic_DNA"/>
</dbReference>
<dbReference type="HOGENOM" id="CLU_031002_0_2_11"/>
<dbReference type="eggNOG" id="COG3268">
    <property type="taxonomic scope" value="Bacteria"/>
</dbReference>
<dbReference type="PANTHER" id="PTHR12286:SF5">
    <property type="entry name" value="SACCHAROPINE DEHYDROGENASE-LIKE OXIDOREDUCTASE"/>
    <property type="match status" value="1"/>
</dbReference>
<dbReference type="GO" id="GO:0016491">
    <property type="term" value="F:oxidoreductase activity"/>
    <property type="evidence" value="ECO:0007669"/>
    <property type="project" value="UniProtKB-KW"/>
</dbReference>
<protein>
    <submittedName>
        <fullName evidence="3">Putative enzyme</fullName>
        <ecNumber evidence="3">1.3.1.-</ecNumber>
    </submittedName>
</protein>
<reference evidence="3 4" key="1">
    <citation type="journal article" date="2013" name="ISME J.">
        <title>A metabolic model for members of the genus Tetrasphaera involved in enhanced biological phosphorus removal.</title>
        <authorList>
            <person name="Kristiansen R."/>
            <person name="Nguyen H.T.T."/>
            <person name="Saunders A.M."/>
            <person name="Nielsen J.L."/>
            <person name="Wimmer R."/>
            <person name="Le V.Q."/>
            <person name="McIlroy S.J."/>
            <person name="Petrovski S."/>
            <person name="Seviour R.J."/>
            <person name="Calteau A."/>
            <person name="Nielsen K.L."/>
            <person name="Nielsen P.H."/>
        </authorList>
    </citation>
    <scope>NUCLEOTIDE SEQUENCE [LARGE SCALE GENOMIC DNA]</scope>
    <source>
        <strain evidence="3 4">Lp2</strain>
    </source>
</reference>
<dbReference type="AlphaFoldDB" id="N0E1B1"/>
<comment type="caution">
    <text evidence="3">The sequence shown here is derived from an EMBL/GenBank/DDBJ whole genome shotgun (WGS) entry which is preliminary data.</text>
</comment>
<dbReference type="EC" id="1.3.1.-" evidence="3"/>
<accession>N0E1B1</accession>
<dbReference type="RefSeq" id="WP_010849486.1">
    <property type="nucleotide sequence ID" value="NZ_HF570956.1"/>
</dbReference>
<organism evidence="3 4">
    <name type="scientific">Phycicoccus elongatus Lp2</name>
    <dbReference type="NCBI Taxonomy" id="1193181"/>
    <lineage>
        <taxon>Bacteria</taxon>
        <taxon>Bacillati</taxon>
        <taxon>Actinomycetota</taxon>
        <taxon>Actinomycetes</taxon>
        <taxon>Micrococcales</taxon>
        <taxon>Intrasporangiaceae</taxon>
        <taxon>Phycicoccus</taxon>
    </lineage>
</organism>
<feature type="domain" description="Saccharopine dehydrogenase NADP binding" evidence="2">
    <location>
        <begin position="11"/>
        <end position="139"/>
    </location>
</feature>
<proteinExistence type="predicted"/>
<dbReference type="Pfam" id="PF03435">
    <property type="entry name" value="Sacchrp_dh_NADP"/>
    <property type="match status" value="1"/>
</dbReference>
<dbReference type="InterPro" id="IPR051276">
    <property type="entry name" value="Saccharopine_DH-like_oxidrdct"/>
</dbReference>
<evidence type="ECO:0000259" key="2">
    <source>
        <dbReference type="Pfam" id="PF03435"/>
    </source>
</evidence>
<evidence type="ECO:0000256" key="1">
    <source>
        <dbReference type="SAM" id="MobiDB-lite"/>
    </source>
</evidence>
<dbReference type="InterPro" id="IPR036291">
    <property type="entry name" value="NAD(P)-bd_dom_sf"/>
</dbReference>
<dbReference type="Proteomes" id="UP000013167">
    <property type="component" value="Unassembled WGS sequence"/>
</dbReference>
<feature type="region of interest" description="Disordered" evidence="1">
    <location>
        <begin position="196"/>
        <end position="235"/>
    </location>
</feature>
<dbReference type="OrthoDB" id="4369409at2"/>
<name>N0E1B1_9MICO</name>
<dbReference type="STRING" id="1193181.BN10_230019"/>
<dbReference type="PANTHER" id="PTHR12286">
    <property type="entry name" value="SACCHAROPINE DEHYDROGENASE-LIKE OXIDOREDUCTASE"/>
    <property type="match status" value="1"/>
</dbReference>
<sequence>MTSTGERTHDIVLFGATGFVGRLTAGHLARNAPDGARIALAGRSLERLEKVRSGLDSKAADWPLLVVDASDEAQVAELAAATRVVATTVGPYAKYGMPLVAACAAAGTHYCDLTGEVLFVRDAIDAYQDEAAESGARIVNSCGFDSIPSDLGVWVTAQQVAADGEGTLGETLLHVRTLRGGISGGTIDSMRQQAIVSSADPSARRRAGDPYGLSPSRDEEPSHRNRRPAPRNVLEKVSRQVPVNLDPVTGRWNAPFFMASYNTRIVRRSNALTNWSYGRDFRYDEVMDTGRGPGGAVKAGLTTAVLGGVFTGMSFGPSRQVLDRVLPKPGEGPSEERMAGGRFVLQIETTTTTGARYRTTVAADEDPGYSGTAIMLGQSALALAFDGDMLPDAAGVLTPATGIGQPLVDRLRAHGFTFDCVRV</sequence>
<dbReference type="InterPro" id="IPR005097">
    <property type="entry name" value="Sacchrp_dh_NADP-bd"/>
</dbReference>
<gene>
    <name evidence="3" type="ORF">BN10_230019</name>
</gene>
<dbReference type="GO" id="GO:0005886">
    <property type="term" value="C:plasma membrane"/>
    <property type="evidence" value="ECO:0007669"/>
    <property type="project" value="TreeGrafter"/>
</dbReference>
<evidence type="ECO:0000313" key="3">
    <source>
        <dbReference type="EMBL" id="CCH69576.1"/>
    </source>
</evidence>
<dbReference type="Gene3D" id="3.40.50.720">
    <property type="entry name" value="NAD(P)-binding Rossmann-like Domain"/>
    <property type="match status" value="1"/>
</dbReference>
<keyword evidence="4" id="KW-1185">Reference proteome</keyword>
<evidence type="ECO:0000313" key="4">
    <source>
        <dbReference type="Proteomes" id="UP000013167"/>
    </source>
</evidence>
<keyword evidence="3" id="KW-0560">Oxidoreductase</keyword>
<dbReference type="SUPFAM" id="SSF51735">
    <property type="entry name" value="NAD(P)-binding Rossmann-fold domains"/>
    <property type="match status" value="1"/>
</dbReference>